<accession>A0A1H3SQN2</accession>
<evidence type="ECO:0000313" key="1">
    <source>
        <dbReference type="EMBL" id="SDZ40262.1"/>
    </source>
</evidence>
<evidence type="ECO:0000313" key="2">
    <source>
        <dbReference type="Proteomes" id="UP000199663"/>
    </source>
</evidence>
<sequence>MDSQYAFIAKKLTFKFDYSLVVKRGCKVDLGTFSIEPIEHVSAWRKSYFEAVEIGRYESNGLINVVANFHKLTKIIN</sequence>
<gene>
    <name evidence="1" type="ORF">SAMN05444412_11314</name>
</gene>
<name>A0A1H3SQN2_9BACT</name>
<protein>
    <submittedName>
        <fullName evidence="1">Uncharacterized protein</fullName>
    </submittedName>
</protein>
<reference evidence="1 2" key="1">
    <citation type="submission" date="2016-10" db="EMBL/GenBank/DDBJ databases">
        <authorList>
            <person name="Varghese N."/>
            <person name="Submissions S."/>
        </authorList>
    </citation>
    <scope>NUCLEOTIDE SEQUENCE [LARGE SCALE GENOMIC DNA]</scope>
    <source>
        <strain evidence="1 2">DSM 17997</strain>
    </source>
</reference>
<dbReference type="EMBL" id="FNQC01000013">
    <property type="protein sequence ID" value="SDZ40262.1"/>
    <property type="molecule type" value="Genomic_DNA"/>
</dbReference>
<comment type="caution">
    <text evidence="1">The sequence shown here is derived from an EMBL/GenBank/DDBJ whole genome shotgun (WGS) entry which is preliminary data.</text>
</comment>
<organism evidence="1 2">
    <name type="scientific">Rhodonellum ikkaensis</name>
    <dbReference type="NCBI Taxonomy" id="336829"/>
    <lineage>
        <taxon>Bacteria</taxon>
        <taxon>Pseudomonadati</taxon>
        <taxon>Bacteroidota</taxon>
        <taxon>Cytophagia</taxon>
        <taxon>Cytophagales</taxon>
        <taxon>Cytophagaceae</taxon>
        <taxon>Rhodonellum</taxon>
    </lineage>
</organism>
<dbReference type="Proteomes" id="UP000199663">
    <property type="component" value="Unassembled WGS sequence"/>
</dbReference>
<proteinExistence type="predicted"/>
<keyword evidence="2" id="KW-1185">Reference proteome</keyword>